<dbReference type="AlphaFoldDB" id="A0AAD7SSX8"/>
<sequence length="87" mass="9783">MLPVEQRTQNTEPHGSYHFQAKLPMWDRSAGLCTRNKRLGLGALGPPTMNREPRATLQWLCPRSPLPSDCSIAALPSLLSQTQWELE</sequence>
<gene>
    <name evidence="1" type="ORF">AAFF_G00263340</name>
</gene>
<keyword evidence="2" id="KW-1185">Reference proteome</keyword>
<name>A0AAD7SSX8_9TELE</name>
<evidence type="ECO:0000313" key="1">
    <source>
        <dbReference type="EMBL" id="KAJ8408106.1"/>
    </source>
</evidence>
<comment type="caution">
    <text evidence="1">The sequence shown here is derived from an EMBL/GenBank/DDBJ whole genome shotgun (WGS) entry which is preliminary data.</text>
</comment>
<proteinExistence type="predicted"/>
<organism evidence="1 2">
    <name type="scientific">Aldrovandia affinis</name>
    <dbReference type="NCBI Taxonomy" id="143900"/>
    <lineage>
        <taxon>Eukaryota</taxon>
        <taxon>Metazoa</taxon>
        <taxon>Chordata</taxon>
        <taxon>Craniata</taxon>
        <taxon>Vertebrata</taxon>
        <taxon>Euteleostomi</taxon>
        <taxon>Actinopterygii</taxon>
        <taxon>Neopterygii</taxon>
        <taxon>Teleostei</taxon>
        <taxon>Notacanthiformes</taxon>
        <taxon>Halosauridae</taxon>
        <taxon>Aldrovandia</taxon>
    </lineage>
</organism>
<reference evidence="1" key="1">
    <citation type="journal article" date="2023" name="Science">
        <title>Genome structures resolve the early diversification of teleost fishes.</title>
        <authorList>
            <person name="Parey E."/>
            <person name="Louis A."/>
            <person name="Montfort J."/>
            <person name="Bouchez O."/>
            <person name="Roques C."/>
            <person name="Iampietro C."/>
            <person name="Lluch J."/>
            <person name="Castinel A."/>
            <person name="Donnadieu C."/>
            <person name="Desvignes T."/>
            <person name="Floi Bucao C."/>
            <person name="Jouanno E."/>
            <person name="Wen M."/>
            <person name="Mejri S."/>
            <person name="Dirks R."/>
            <person name="Jansen H."/>
            <person name="Henkel C."/>
            <person name="Chen W.J."/>
            <person name="Zahm M."/>
            <person name="Cabau C."/>
            <person name="Klopp C."/>
            <person name="Thompson A.W."/>
            <person name="Robinson-Rechavi M."/>
            <person name="Braasch I."/>
            <person name="Lecointre G."/>
            <person name="Bobe J."/>
            <person name="Postlethwait J.H."/>
            <person name="Berthelot C."/>
            <person name="Roest Crollius H."/>
            <person name="Guiguen Y."/>
        </authorList>
    </citation>
    <scope>NUCLEOTIDE SEQUENCE</scope>
    <source>
        <strain evidence="1">NC1722</strain>
    </source>
</reference>
<dbReference type="Proteomes" id="UP001221898">
    <property type="component" value="Unassembled WGS sequence"/>
</dbReference>
<accession>A0AAD7SSX8</accession>
<protein>
    <submittedName>
        <fullName evidence="1">Uncharacterized protein</fullName>
    </submittedName>
</protein>
<dbReference type="EMBL" id="JAINUG010000036">
    <property type="protein sequence ID" value="KAJ8408106.1"/>
    <property type="molecule type" value="Genomic_DNA"/>
</dbReference>
<evidence type="ECO:0000313" key="2">
    <source>
        <dbReference type="Proteomes" id="UP001221898"/>
    </source>
</evidence>